<gene>
    <name evidence="1" type="ORF">BpHYR1_039596</name>
</gene>
<keyword evidence="2" id="KW-1185">Reference proteome</keyword>
<dbReference type="EMBL" id="REGN01005539">
    <property type="protein sequence ID" value="RNA12982.1"/>
    <property type="molecule type" value="Genomic_DNA"/>
</dbReference>
<organism evidence="1 2">
    <name type="scientific">Brachionus plicatilis</name>
    <name type="common">Marine rotifer</name>
    <name type="synonym">Brachionus muelleri</name>
    <dbReference type="NCBI Taxonomy" id="10195"/>
    <lineage>
        <taxon>Eukaryota</taxon>
        <taxon>Metazoa</taxon>
        <taxon>Spiralia</taxon>
        <taxon>Gnathifera</taxon>
        <taxon>Rotifera</taxon>
        <taxon>Eurotatoria</taxon>
        <taxon>Monogononta</taxon>
        <taxon>Pseudotrocha</taxon>
        <taxon>Ploima</taxon>
        <taxon>Brachionidae</taxon>
        <taxon>Brachionus</taxon>
    </lineage>
</organism>
<proteinExistence type="predicted"/>
<dbReference type="Proteomes" id="UP000276133">
    <property type="component" value="Unassembled WGS sequence"/>
</dbReference>
<sequence length="390" mass="44442">MSLTWSFLITLAKKLLPNAISLKRNKIDSSTSSSFSWAKPSKQPIELWHWFLSTGKLGSTSVHQPNQTMVMVVHVHYLSPVPLFGLIVIEHARIIVGQVRLRQVDFFLVEILHVVGRIFDTLAFLQLEVELAKSFYMSDDHIESFAGIAFHSIHGQTFHSSALFAKRNFFERRSRHFAHHAIFNQQIGQICCVHHYLYKIRVLQLFASEQTSHVTNHCIEHKVGHLLHFVLQKSITGRLHAVQTAFDGHGRLLHKHRVQFEDLDQRHCVLVAVVDEKHLGKLVINLFDHCSVPLLILAELGHTAHSNLTIGQRVALQTHILIEILQLALEFIEFRQTIVYLGIETEWRVDGGHCDVISLIVVKCSIGNGQLNNRRGLDPLAKAVFHQMLS</sequence>
<dbReference type="AlphaFoldDB" id="A0A3M7QNR1"/>
<reference evidence="1 2" key="1">
    <citation type="journal article" date="2018" name="Sci. Rep.">
        <title>Genomic signatures of local adaptation to the degree of environmental predictability in rotifers.</title>
        <authorList>
            <person name="Franch-Gras L."/>
            <person name="Hahn C."/>
            <person name="Garcia-Roger E.M."/>
            <person name="Carmona M.J."/>
            <person name="Serra M."/>
            <person name="Gomez A."/>
        </authorList>
    </citation>
    <scope>NUCLEOTIDE SEQUENCE [LARGE SCALE GENOMIC DNA]</scope>
    <source>
        <strain evidence="1">HYR1</strain>
    </source>
</reference>
<protein>
    <submittedName>
        <fullName evidence="1">Uncharacterized protein</fullName>
    </submittedName>
</protein>
<name>A0A3M7QNR1_BRAPC</name>
<comment type="caution">
    <text evidence="1">The sequence shown here is derived from an EMBL/GenBank/DDBJ whole genome shotgun (WGS) entry which is preliminary data.</text>
</comment>
<accession>A0A3M7QNR1</accession>
<evidence type="ECO:0000313" key="2">
    <source>
        <dbReference type="Proteomes" id="UP000276133"/>
    </source>
</evidence>
<evidence type="ECO:0000313" key="1">
    <source>
        <dbReference type="EMBL" id="RNA12982.1"/>
    </source>
</evidence>